<organism evidence="4 5">
    <name type="scientific">Araneus ventricosus</name>
    <name type="common">Orbweaver spider</name>
    <name type="synonym">Epeira ventricosa</name>
    <dbReference type="NCBI Taxonomy" id="182803"/>
    <lineage>
        <taxon>Eukaryota</taxon>
        <taxon>Metazoa</taxon>
        <taxon>Ecdysozoa</taxon>
        <taxon>Arthropoda</taxon>
        <taxon>Chelicerata</taxon>
        <taxon>Arachnida</taxon>
        <taxon>Araneae</taxon>
        <taxon>Araneomorphae</taxon>
        <taxon>Entelegynae</taxon>
        <taxon>Araneoidea</taxon>
        <taxon>Araneidae</taxon>
        <taxon>Araneus</taxon>
    </lineage>
</organism>
<evidence type="ECO:0000313" key="4">
    <source>
        <dbReference type="EMBL" id="GBN63291.1"/>
    </source>
</evidence>
<comment type="caution">
    <text evidence="4">The sequence shown here is derived from an EMBL/GenBank/DDBJ whole genome shotgun (WGS) entry which is preliminary data.</text>
</comment>
<feature type="domain" description="COMM" evidence="3">
    <location>
        <begin position="119"/>
        <end position="188"/>
    </location>
</feature>
<dbReference type="EMBL" id="BGPR01014007">
    <property type="protein sequence ID" value="GBN63291.1"/>
    <property type="molecule type" value="Genomic_DNA"/>
</dbReference>
<keyword evidence="5" id="KW-1185">Reference proteome</keyword>
<dbReference type="PANTHER" id="PTHR31159">
    <property type="entry name" value="COMM DOMAIN-CONTAINING PROTEIN 3"/>
    <property type="match status" value="1"/>
</dbReference>
<dbReference type="PROSITE" id="PS51269">
    <property type="entry name" value="COMM"/>
    <property type="match status" value="1"/>
</dbReference>
<dbReference type="GO" id="GO:0006814">
    <property type="term" value="P:sodium ion transport"/>
    <property type="evidence" value="ECO:0007669"/>
    <property type="project" value="InterPro"/>
</dbReference>
<dbReference type="OrthoDB" id="1917519at2759"/>
<evidence type="ECO:0000256" key="1">
    <source>
        <dbReference type="ARBA" id="ARBA00016548"/>
    </source>
</evidence>
<dbReference type="InterPro" id="IPR017920">
    <property type="entry name" value="COMM"/>
</dbReference>
<dbReference type="CDD" id="cd04751">
    <property type="entry name" value="Commd3"/>
    <property type="match status" value="1"/>
</dbReference>
<reference evidence="4 5" key="1">
    <citation type="journal article" date="2019" name="Sci. Rep.">
        <title>Orb-weaving spider Araneus ventricosus genome elucidates the spidroin gene catalogue.</title>
        <authorList>
            <person name="Kono N."/>
            <person name="Nakamura H."/>
            <person name="Ohtoshi R."/>
            <person name="Moran D.A.P."/>
            <person name="Shinohara A."/>
            <person name="Yoshida Y."/>
            <person name="Fujiwara M."/>
            <person name="Mori M."/>
            <person name="Tomita M."/>
            <person name="Arakawa K."/>
        </authorList>
    </citation>
    <scope>NUCLEOTIDE SEQUENCE [LARGE SCALE GENOMIC DNA]</scope>
</reference>
<dbReference type="Pfam" id="PF21672">
    <property type="entry name" value="COMM_HN"/>
    <property type="match status" value="1"/>
</dbReference>
<dbReference type="PANTHER" id="PTHR31159:SF1">
    <property type="entry name" value="COMM DOMAIN-CONTAINING PROTEIN 3"/>
    <property type="match status" value="1"/>
</dbReference>
<evidence type="ECO:0000313" key="5">
    <source>
        <dbReference type="Proteomes" id="UP000499080"/>
    </source>
</evidence>
<sequence length="189" mass="21022">MELSKLALDAISTAGNTAEVSDQSYNLIINDTFEAATSVKSLKAGYKNIRSSSEKSAHSGLLSLILEAAKHNVDSSSISSVLEDCRWDGNRISSFINKFQEHKEKIQSALSMIGKSYNHIVGVQWRQDFRIKSNNCDKICEPSYIVSLEAWNPHTNSAEDITFSCTMEQLEDLVLKLKDATKCIERNAV</sequence>
<gene>
    <name evidence="4" type="primary">Commd3</name>
    <name evidence="4" type="ORF">AVEN_106154_1</name>
</gene>
<evidence type="ECO:0000259" key="3">
    <source>
        <dbReference type="PROSITE" id="PS51269"/>
    </source>
</evidence>
<accession>A0A4Y2QJ00</accession>
<proteinExistence type="inferred from homology"/>
<comment type="similarity">
    <text evidence="2">Belongs to the COMM domain-containing protein 3 family.</text>
</comment>
<dbReference type="Proteomes" id="UP000499080">
    <property type="component" value="Unassembled WGS sequence"/>
</dbReference>
<protein>
    <recommendedName>
        <fullName evidence="1">COMM domain-containing protein 3</fullName>
    </recommendedName>
</protein>
<name>A0A4Y2QJ00_ARAVE</name>
<dbReference type="InterPro" id="IPR037355">
    <property type="entry name" value="COMMD3"/>
</dbReference>
<dbReference type="AlphaFoldDB" id="A0A4Y2QJ00"/>
<dbReference type="Pfam" id="PF07258">
    <property type="entry name" value="COMM_domain"/>
    <property type="match status" value="1"/>
</dbReference>
<evidence type="ECO:0000256" key="2">
    <source>
        <dbReference type="ARBA" id="ARBA00093469"/>
    </source>
</evidence>